<dbReference type="AlphaFoldDB" id="A0AB34KJG3"/>
<keyword evidence="4" id="KW-1185">Reference proteome</keyword>
<feature type="compositionally biased region" description="Polar residues" evidence="1">
    <location>
        <begin position="55"/>
        <end position="66"/>
    </location>
</feature>
<evidence type="ECO:0000313" key="4">
    <source>
        <dbReference type="Proteomes" id="UP000803884"/>
    </source>
</evidence>
<feature type="region of interest" description="Disordered" evidence="1">
    <location>
        <begin position="29"/>
        <end position="427"/>
    </location>
</feature>
<evidence type="ECO:0000313" key="3">
    <source>
        <dbReference type="EMBL" id="KAL1585218.1"/>
    </source>
</evidence>
<protein>
    <submittedName>
        <fullName evidence="3">Uncharacterized protein</fullName>
    </submittedName>
</protein>
<feature type="compositionally biased region" description="Basic and acidic residues" evidence="1">
    <location>
        <begin position="379"/>
        <end position="394"/>
    </location>
</feature>
<reference evidence="3 4" key="1">
    <citation type="journal article" date="2020" name="Microbiol. Resour. Announc.">
        <title>Draft Genome Sequence of a Cladosporium Species Isolated from the Mesophotic Ascidian Didemnum maculosum.</title>
        <authorList>
            <person name="Gioti A."/>
            <person name="Siaperas R."/>
            <person name="Nikolaivits E."/>
            <person name="Le Goff G."/>
            <person name="Ouazzani J."/>
            <person name="Kotoulas G."/>
            <person name="Topakas E."/>
        </authorList>
    </citation>
    <scope>NUCLEOTIDE SEQUENCE [LARGE SCALE GENOMIC DNA]</scope>
    <source>
        <strain evidence="3 4">TM138-S3</strain>
    </source>
</reference>
<comment type="caution">
    <text evidence="3">The sequence shown here is derived from an EMBL/GenBank/DDBJ whole genome shotgun (WGS) entry which is preliminary data.</text>
</comment>
<sequence length="427" mass="45850">MDGWQVAQNYLGFAVLAGGIGGYYYYTTKRSQPAATGNRRRSTNDFKAKPDRRLSVQQKDAPQSTTSEKEGKQSDASTAKKKKAPKKQQPQEKPKAKTEPAPAPEVVVHEDKPERESDISIAQFAKGMTQARQGAKLAPPKSKDNRIKTVKQSSARDTPVLSSGSSQAGGETGAEADDDMSPAASPALNSGDVSDMLEPTASGPTSIRLTAPLNPQKERAPKQAKEQVVESKKARQNRKKVEERRIQREAEEKERKELEEKQRRSAREARGEPAKNGIPVARAPANNPWEQKNAAGAATVQTGATVNGSSTGPLLDTFDADSTSSSTGGLEASTAATSINETSTAQYDNEDAQMAQAMKESEDESGWTTVSVGKKQQKKRSDSDGDVTPIEKPKAPLPAKPSTFNTNLSKPTGFAALNADDPENWDA</sequence>
<feature type="compositionally biased region" description="Polar residues" evidence="1">
    <location>
        <begin position="334"/>
        <end position="347"/>
    </location>
</feature>
<proteinExistence type="predicted"/>
<feature type="compositionally biased region" description="Basic and acidic residues" evidence="1">
    <location>
        <begin position="216"/>
        <end position="273"/>
    </location>
</feature>
<dbReference type="GeneID" id="96007208"/>
<feature type="compositionally biased region" description="Polar residues" evidence="1">
    <location>
        <begin position="150"/>
        <end position="169"/>
    </location>
</feature>
<dbReference type="EMBL" id="JAAQHG020000020">
    <property type="protein sequence ID" value="KAL1585218.1"/>
    <property type="molecule type" value="Genomic_DNA"/>
</dbReference>
<evidence type="ECO:0000256" key="1">
    <source>
        <dbReference type="SAM" id="MobiDB-lite"/>
    </source>
</evidence>
<evidence type="ECO:0000256" key="2">
    <source>
        <dbReference type="SAM" id="Phobius"/>
    </source>
</evidence>
<feature type="compositionally biased region" description="Basic and acidic residues" evidence="1">
    <location>
        <begin position="42"/>
        <end position="54"/>
    </location>
</feature>
<name>A0AB34KJG3_9PEZI</name>
<feature type="compositionally biased region" description="Basic and acidic residues" evidence="1">
    <location>
        <begin position="89"/>
        <end position="98"/>
    </location>
</feature>
<feature type="compositionally biased region" description="Low complexity" evidence="1">
    <location>
        <begin position="293"/>
        <end position="308"/>
    </location>
</feature>
<keyword evidence="2" id="KW-0812">Transmembrane</keyword>
<dbReference type="Proteomes" id="UP000803884">
    <property type="component" value="Unassembled WGS sequence"/>
</dbReference>
<organism evidence="3 4">
    <name type="scientific">Cladosporium halotolerans</name>
    <dbReference type="NCBI Taxonomy" id="1052096"/>
    <lineage>
        <taxon>Eukaryota</taxon>
        <taxon>Fungi</taxon>
        <taxon>Dikarya</taxon>
        <taxon>Ascomycota</taxon>
        <taxon>Pezizomycotina</taxon>
        <taxon>Dothideomycetes</taxon>
        <taxon>Dothideomycetidae</taxon>
        <taxon>Cladosporiales</taxon>
        <taxon>Cladosporiaceae</taxon>
        <taxon>Cladosporium</taxon>
    </lineage>
</organism>
<feature type="transmembrane region" description="Helical" evidence="2">
    <location>
        <begin position="6"/>
        <end position="26"/>
    </location>
</feature>
<feature type="compositionally biased region" description="Basic and acidic residues" evidence="1">
    <location>
        <begin position="107"/>
        <end position="118"/>
    </location>
</feature>
<keyword evidence="2" id="KW-1133">Transmembrane helix</keyword>
<keyword evidence="2" id="KW-0472">Membrane</keyword>
<gene>
    <name evidence="3" type="ORF">WHR41_05765</name>
</gene>
<dbReference type="RefSeq" id="XP_069228324.1">
    <property type="nucleotide sequence ID" value="XM_069374370.1"/>
</dbReference>
<accession>A0AB34KJG3</accession>